<evidence type="ECO:0000256" key="1">
    <source>
        <dbReference type="SAM" id="MobiDB-lite"/>
    </source>
</evidence>
<gene>
    <name evidence="2" type="ORF">BECKLPF1236B_GA0070989_12564</name>
</gene>
<feature type="compositionally biased region" description="Low complexity" evidence="1">
    <location>
        <begin position="330"/>
        <end position="346"/>
    </location>
</feature>
<evidence type="ECO:0000313" key="2">
    <source>
        <dbReference type="EMBL" id="VFK21450.1"/>
    </source>
</evidence>
<organism evidence="2">
    <name type="scientific">Candidatus Kentrum sp. LPFa</name>
    <dbReference type="NCBI Taxonomy" id="2126335"/>
    <lineage>
        <taxon>Bacteria</taxon>
        <taxon>Pseudomonadati</taxon>
        <taxon>Pseudomonadota</taxon>
        <taxon>Gammaproteobacteria</taxon>
        <taxon>Candidatus Kentrum</taxon>
    </lineage>
</organism>
<dbReference type="AlphaFoldDB" id="A0A450WWP5"/>
<reference evidence="2" key="1">
    <citation type="submission" date="2019-02" db="EMBL/GenBank/DDBJ databases">
        <authorList>
            <person name="Gruber-Vodicka R. H."/>
            <person name="Seah K. B. B."/>
        </authorList>
    </citation>
    <scope>NUCLEOTIDE SEQUENCE</scope>
    <source>
        <strain evidence="2">BECK_S313</strain>
    </source>
</reference>
<proteinExistence type="predicted"/>
<dbReference type="EMBL" id="CAADFK010000256">
    <property type="protein sequence ID" value="VFK21450.1"/>
    <property type="molecule type" value="Genomic_DNA"/>
</dbReference>
<feature type="compositionally biased region" description="Basic and acidic residues" evidence="1">
    <location>
        <begin position="7"/>
        <end position="19"/>
    </location>
</feature>
<accession>A0A450WWP5</accession>
<feature type="region of interest" description="Disordered" evidence="1">
    <location>
        <begin position="318"/>
        <end position="346"/>
    </location>
</feature>
<name>A0A450WWP5_9GAMM</name>
<feature type="region of interest" description="Disordered" evidence="1">
    <location>
        <begin position="1"/>
        <end position="33"/>
    </location>
</feature>
<sequence>MMSNTDPKAHVKTDTEPKASKKVMHDKKDTPKDKALAVRDETALDATALANAMVMKQFETVRSIGQIESLVFLRNVADSAIAQAFDKIKKTKSYVGIPYQDEEGKTATVATLEEFCPVFLGKSYRRCQELHNNLSMLGSELYEAAEQIGFQARDYQALRALPEDEQSVVKEAIESGDKDAAITTLSQLVTRNHEEKESALDRLQDKDKQYQGLQAVLQDRDERIALFESGNAPPPDWESRVSDNVSEVSKAAIQASARLMRLEELLQAMDDRGKEPMAPAQEEEYRRAMPNYYREYGQSLLDIQEALNSAILSYEHTSGLSLDPDENGEMAEPAPGEANEAGEAGA</sequence>
<protein>
    <submittedName>
        <fullName evidence="2">Uncharacterized protein</fullName>
    </submittedName>
</protein>